<name>A0ABN3WFV6_9ACTN</name>
<dbReference type="Proteomes" id="UP001500831">
    <property type="component" value="Unassembled WGS sequence"/>
</dbReference>
<evidence type="ECO:0000256" key="1">
    <source>
        <dbReference type="SAM" id="MobiDB-lite"/>
    </source>
</evidence>
<dbReference type="InterPro" id="IPR003346">
    <property type="entry name" value="Transposase_20"/>
</dbReference>
<evidence type="ECO:0000259" key="2">
    <source>
        <dbReference type="Pfam" id="PF02371"/>
    </source>
</evidence>
<comment type="caution">
    <text evidence="3">The sequence shown here is derived from an EMBL/GenBank/DDBJ whole genome shotgun (WGS) entry which is preliminary data.</text>
</comment>
<protein>
    <recommendedName>
        <fullName evidence="2">Transposase IS116/IS110/IS902 C-terminal domain-containing protein</fullName>
    </recommendedName>
</protein>
<evidence type="ECO:0000313" key="4">
    <source>
        <dbReference type="Proteomes" id="UP001500831"/>
    </source>
</evidence>
<feature type="domain" description="Transposase IS116/IS110/IS902 C-terminal" evidence="2">
    <location>
        <begin position="11"/>
        <end position="70"/>
    </location>
</feature>
<feature type="compositionally biased region" description="Basic residues" evidence="1">
    <location>
        <begin position="97"/>
        <end position="108"/>
    </location>
</feature>
<gene>
    <name evidence="3" type="ORF">GCM10010517_79580</name>
</gene>
<sequence length="108" mass="11685">MRNPDKPPTPRLMAVVGVNVLPAAKLLGEAGDITRFRSSAAFARRNGTAPIPAWSGNDDRHRLDRGGNPRTGQLRPSMSAVRMLPPRPQPPSGTSSRRTRVVARARSP</sequence>
<dbReference type="EMBL" id="BAAAVI010000121">
    <property type="protein sequence ID" value="GAA2913031.1"/>
    <property type="molecule type" value="Genomic_DNA"/>
</dbReference>
<dbReference type="Pfam" id="PF02371">
    <property type="entry name" value="Transposase_20"/>
    <property type="match status" value="1"/>
</dbReference>
<feature type="compositionally biased region" description="Basic and acidic residues" evidence="1">
    <location>
        <begin position="57"/>
        <end position="67"/>
    </location>
</feature>
<evidence type="ECO:0000313" key="3">
    <source>
        <dbReference type="EMBL" id="GAA2913031.1"/>
    </source>
</evidence>
<accession>A0ABN3WFV6</accession>
<reference evidence="3 4" key="1">
    <citation type="journal article" date="2019" name="Int. J. Syst. Evol. Microbiol.">
        <title>The Global Catalogue of Microorganisms (GCM) 10K type strain sequencing project: providing services to taxonomists for standard genome sequencing and annotation.</title>
        <authorList>
            <consortium name="The Broad Institute Genomics Platform"/>
            <consortium name="The Broad Institute Genome Sequencing Center for Infectious Disease"/>
            <person name="Wu L."/>
            <person name="Ma J."/>
        </authorList>
    </citation>
    <scope>NUCLEOTIDE SEQUENCE [LARGE SCALE GENOMIC DNA]</scope>
    <source>
        <strain evidence="3 4">JCM 6242</strain>
    </source>
</reference>
<feature type="region of interest" description="Disordered" evidence="1">
    <location>
        <begin position="45"/>
        <end position="108"/>
    </location>
</feature>
<organism evidence="3 4">
    <name type="scientific">Streptosporangium fragile</name>
    <dbReference type="NCBI Taxonomy" id="46186"/>
    <lineage>
        <taxon>Bacteria</taxon>
        <taxon>Bacillati</taxon>
        <taxon>Actinomycetota</taxon>
        <taxon>Actinomycetes</taxon>
        <taxon>Streptosporangiales</taxon>
        <taxon>Streptosporangiaceae</taxon>
        <taxon>Streptosporangium</taxon>
    </lineage>
</organism>
<keyword evidence="4" id="KW-1185">Reference proteome</keyword>
<proteinExistence type="predicted"/>